<evidence type="ECO:0000313" key="4">
    <source>
        <dbReference type="EMBL" id="KIM70782.1"/>
    </source>
</evidence>
<name>A0A0C3B0J5_9AGAM</name>
<dbReference type="AlphaFoldDB" id="A0A0C3B0J5"/>
<feature type="domain" description="C2H2-type" evidence="3">
    <location>
        <begin position="1"/>
        <end position="31"/>
    </location>
</feature>
<dbReference type="HOGENOM" id="CLU_099132_0_0_1"/>
<dbReference type="PROSITE" id="PS50157">
    <property type="entry name" value="ZINC_FINGER_C2H2_2"/>
    <property type="match status" value="1"/>
</dbReference>
<feature type="non-terminal residue" evidence="4">
    <location>
        <position position="172"/>
    </location>
</feature>
<accession>A0A0C3B0J5</accession>
<keyword evidence="1" id="KW-0863">Zinc-finger</keyword>
<dbReference type="EMBL" id="KN822004">
    <property type="protein sequence ID" value="KIM70782.1"/>
    <property type="molecule type" value="Genomic_DNA"/>
</dbReference>
<evidence type="ECO:0000313" key="5">
    <source>
        <dbReference type="Proteomes" id="UP000053989"/>
    </source>
</evidence>
<sequence>CPQCGKRFHSETNVLQHMNQPMGSCHHWEEEHSHPLYQLPRSPSIKTTVNDLPSVDQPPSPVVENHTNLSPSSPHHYLYDPDPDGANAMSDVEMGGSELPGKFTEAYEGCSEAFPGGRSFIDRFSEDRYADERQQNLYFPFASQEEWQFASWLLCSRLSLAAIDSLLSLDIV</sequence>
<reference evidence="4 5" key="1">
    <citation type="submission" date="2014-04" db="EMBL/GenBank/DDBJ databases">
        <authorList>
            <consortium name="DOE Joint Genome Institute"/>
            <person name="Kuo A."/>
            <person name="Kohler A."/>
            <person name="Nagy L.G."/>
            <person name="Floudas D."/>
            <person name="Copeland A."/>
            <person name="Barry K.W."/>
            <person name="Cichocki N."/>
            <person name="Veneault-Fourrey C."/>
            <person name="LaButti K."/>
            <person name="Lindquist E.A."/>
            <person name="Lipzen A."/>
            <person name="Lundell T."/>
            <person name="Morin E."/>
            <person name="Murat C."/>
            <person name="Sun H."/>
            <person name="Tunlid A."/>
            <person name="Henrissat B."/>
            <person name="Grigoriev I.V."/>
            <person name="Hibbett D.S."/>
            <person name="Martin F."/>
            <person name="Nordberg H.P."/>
            <person name="Cantor M.N."/>
            <person name="Hua S.X."/>
        </authorList>
    </citation>
    <scope>NUCLEOTIDE SEQUENCE [LARGE SCALE GENOMIC DNA]</scope>
    <source>
        <strain evidence="4 5">Foug A</strain>
    </source>
</reference>
<evidence type="ECO:0000256" key="2">
    <source>
        <dbReference type="SAM" id="MobiDB-lite"/>
    </source>
</evidence>
<gene>
    <name evidence="4" type="ORF">SCLCIDRAFT_52405</name>
</gene>
<keyword evidence="1" id="KW-0479">Metal-binding</keyword>
<feature type="non-terminal residue" evidence="4">
    <location>
        <position position="1"/>
    </location>
</feature>
<evidence type="ECO:0000259" key="3">
    <source>
        <dbReference type="PROSITE" id="PS50157"/>
    </source>
</evidence>
<proteinExistence type="predicted"/>
<evidence type="ECO:0000256" key="1">
    <source>
        <dbReference type="PROSITE-ProRule" id="PRU00042"/>
    </source>
</evidence>
<protein>
    <recommendedName>
        <fullName evidence="3">C2H2-type domain-containing protein</fullName>
    </recommendedName>
</protein>
<dbReference type="InterPro" id="IPR013087">
    <property type="entry name" value="Znf_C2H2_type"/>
</dbReference>
<dbReference type="Proteomes" id="UP000053989">
    <property type="component" value="Unassembled WGS sequence"/>
</dbReference>
<feature type="region of interest" description="Disordered" evidence="2">
    <location>
        <begin position="39"/>
        <end position="97"/>
    </location>
</feature>
<reference evidence="5" key="2">
    <citation type="submission" date="2015-01" db="EMBL/GenBank/DDBJ databases">
        <title>Evolutionary Origins and Diversification of the Mycorrhizal Mutualists.</title>
        <authorList>
            <consortium name="DOE Joint Genome Institute"/>
            <consortium name="Mycorrhizal Genomics Consortium"/>
            <person name="Kohler A."/>
            <person name="Kuo A."/>
            <person name="Nagy L.G."/>
            <person name="Floudas D."/>
            <person name="Copeland A."/>
            <person name="Barry K.W."/>
            <person name="Cichocki N."/>
            <person name="Veneault-Fourrey C."/>
            <person name="LaButti K."/>
            <person name="Lindquist E.A."/>
            <person name="Lipzen A."/>
            <person name="Lundell T."/>
            <person name="Morin E."/>
            <person name="Murat C."/>
            <person name="Riley R."/>
            <person name="Ohm R."/>
            <person name="Sun H."/>
            <person name="Tunlid A."/>
            <person name="Henrissat B."/>
            <person name="Grigoriev I.V."/>
            <person name="Hibbett D.S."/>
            <person name="Martin F."/>
        </authorList>
    </citation>
    <scope>NUCLEOTIDE SEQUENCE [LARGE SCALE GENOMIC DNA]</scope>
    <source>
        <strain evidence="5">Foug A</strain>
    </source>
</reference>
<keyword evidence="1" id="KW-0862">Zinc</keyword>
<dbReference type="OrthoDB" id="2688393at2759"/>
<dbReference type="GO" id="GO:0008270">
    <property type="term" value="F:zinc ion binding"/>
    <property type="evidence" value="ECO:0007669"/>
    <property type="project" value="UniProtKB-KW"/>
</dbReference>
<dbReference type="InParanoid" id="A0A0C3B0J5"/>
<keyword evidence="5" id="KW-1185">Reference proteome</keyword>
<organism evidence="4 5">
    <name type="scientific">Scleroderma citrinum Foug A</name>
    <dbReference type="NCBI Taxonomy" id="1036808"/>
    <lineage>
        <taxon>Eukaryota</taxon>
        <taxon>Fungi</taxon>
        <taxon>Dikarya</taxon>
        <taxon>Basidiomycota</taxon>
        <taxon>Agaricomycotina</taxon>
        <taxon>Agaricomycetes</taxon>
        <taxon>Agaricomycetidae</taxon>
        <taxon>Boletales</taxon>
        <taxon>Sclerodermatineae</taxon>
        <taxon>Sclerodermataceae</taxon>
        <taxon>Scleroderma</taxon>
    </lineage>
</organism>